<dbReference type="Gene3D" id="3.40.50.150">
    <property type="entry name" value="Vaccinia Virus protein VP39"/>
    <property type="match status" value="1"/>
</dbReference>
<evidence type="ECO:0000313" key="1">
    <source>
        <dbReference type="EMBL" id="EKD24761.1"/>
    </source>
</evidence>
<dbReference type="EMBL" id="AMFJ01036171">
    <property type="protein sequence ID" value="EKD24761.1"/>
    <property type="molecule type" value="Genomic_DNA"/>
</dbReference>
<reference evidence="1" key="1">
    <citation type="journal article" date="2012" name="Science">
        <title>Fermentation, hydrogen, and sulfur metabolism in multiple uncultivated bacterial phyla.</title>
        <authorList>
            <person name="Wrighton K.C."/>
            <person name="Thomas B.C."/>
            <person name="Sharon I."/>
            <person name="Miller C.S."/>
            <person name="Castelle C.J."/>
            <person name="VerBerkmoes N.C."/>
            <person name="Wilkins M.J."/>
            <person name="Hettich R.L."/>
            <person name="Lipton M.S."/>
            <person name="Williams K.H."/>
            <person name="Long P.E."/>
            <person name="Banfield J.F."/>
        </authorList>
    </citation>
    <scope>NUCLEOTIDE SEQUENCE [LARGE SCALE GENOMIC DNA]</scope>
</reference>
<accession>K1XHN9</accession>
<gene>
    <name evidence="1" type="ORF">ACD_80C00164G0004</name>
</gene>
<sequence>MHTDNSHDILYTNIDNPAVQELLSVLWIYSAHLREILQSPKFRHNPSLVSSLHYELANLYRKSWCKNSDFIWHLQMTGEYYDPESSHYTRCNAWNYLWSSMPKYIEREPPLEITNGKMNIGDHVLQIKWQLLPRIKTLSLSKYVIENLLTPNTTLIDIWTWTWAIPLFISQQDKEKKLDMALGYDLKYTIEIHWHDFEQQPYWISTRAEIEKDLIQRDILPNKHIIITANLPYGTQQDYKNYPDRVKKEPLPALLWWGKDGLDTYREYIIWLSKSEFLQNISWIVFEWWSKNISQLFNLCKDYFPWFSVELLPDCFGKERFVQMKSKIKDDLK</sequence>
<proteinExistence type="predicted"/>
<name>K1XHN9_9BACT</name>
<organism evidence="1">
    <name type="scientific">uncultured bacterium</name>
    <name type="common">gcode 4</name>
    <dbReference type="NCBI Taxonomy" id="1234023"/>
    <lineage>
        <taxon>Bacteria</taxon>
        <taxon>environmental samples</taxon>
    </lineage>
</organism>
<comment type="caution">
    <text evidence="1">The sequence shown here is derived from an EMBL/GenBank/DDBJ whole genome shotgun (WGS) entry which is preliminary data.</text>
</comment>
<dbReference type="AlphaFoldDB" id="K1XHN9"/>
<dbReference type="InterPro" id="IPR029063">
    <property type="entry name" value="SAM-dependent_MTases_sf"/>
</dbReference>
<protein>
    <submittedName>
        <fullName evidence="1">Uncharacterized protein</fullName>
    </submittedName>
</protein>